<gene>
    <name evidence="2" type="ORF">HBH39_09430</name>
</gene>
<feature type="transmembrane region" description="Helical" evidence="1">
    <location>
        <begin position="12"/>
        <end position="30"/>
    </location>
</feature>
<keyword evidence="1" id="KW-1133">Transmembrane helix</keyword>
<dbReference type="Pfam" id="PF14329">
    <property type="entry name" value="DUF4386"/>
    <property type="match status" value="1"/>
</dbReference>
<evidence type="ECO:0000313" key="2">
    <source>
        <dbReference type="EMBL" id="QIR14675.1"/>
    </source>
</evidence>
<keyword evidence="3" id="KW-1185">Reference proteome</keyword>
<dbReference type="RefSeq" id="WP_167677672.1">
    <property type="nucleotide sequence ID" value="NZ_CP050313.1"/>
</dbReference>
<dbReference type="KEGG" id="saes:HBH39_09430"/>
<feature type="transmembrane region" description="Helical" evidence="1">
    <location>
        <begin position="168"/>
        <end position="186"/>
    </location>
</feature>
<dbReference type="AlphaFoldDB" id="A0A6G9QKT8"/>
<dbReference type="EMBL" id="CP050313">
    <property type="protein sequence ID" value="QIR14675.1"/>
    <property type="molecule type" value="Genomic_DNA"/>
</dbReference>
<dbReference type="Proteomes" id="UP000502608">
    <property type="component" value="Chromosome"/>
</dbReference>
<evidence type="ECO:0000313" key="3">
    <source>
        <dbReference type="Proteomes" id="UP000502608"/>
    </source>
</evidence>
<keyword evidence="1" id="KW-0812">Transmembrane</keyword>
<feature type="transmembrane region" description="Helical" evidence="1">
    <location>
        <begin position="206"/>
        <end position="223"/>
    </location>
</feature>
<dbReference type="InterPro" id="IPR025495">
    <property type="entry name" value="DUF4386"/>
</dbReference>
<keyword evidence="1" id="KW-0472">Membrane</keyword>
<proteinExistence type="predicted"/>
<reference evidence="2 3" key="1">
    <citation type="submission" date="2020-03" db="EMBL/GenBank/DDBJ databases">
        <title>Complete genome sequence of Shewanella sp.</title>
        <authorList>
            <person name="Kim Y.-S."/>
            <person name="Kim S.-J."/>
            <person name="Jung H.-K."/>
            <person name="Kim K.-H."/>
        </authorList>
    </citation>
    <scope>NUCLEOTIDE SEQUENCE [LARGE SCALE GENOMIC DNA]</scope>
    <source>
        <strain evidence="2 3">PN3F2</strain>
    </source>
</reference>
<organism evidence="2 3">
    <name type="scientific">Shewanella aestuarii</name>
    <dbReference type="NCBI Taxonomy" id="1028752"/>
    <lineage>
        <taxon>Bacteria</taxon>
        <taxon>Pseudomonadati</taxon>
        <taxon>Pseudomonadota</taxon>
        <taxon>Gammaproteobacteria</taxon>
        <taxon>Alteromonadales</taxon>
        <taxon>Shewanellaceae</taxon>
        <taxon>Shewanella</taxon>
    </lineage>
</organism>
<accession>A0A6G9QKT8</accession>
<feature type="transmembrane region" description="Helical" evidence="1">
    <location>
        <begin position="50"/>
        <end position="72"/>
    </location>
</feature>
<name>A0A6G9QKT8_9GAMM</name>
<feature type="transmembrane region" description="Helical" evidence="1">
    <location>
        <begin position="141"/>
        <end position="161"/>
    </location>
</feature>
<protein>
    <submittedName>
        <fullName evidence="2">DUF4386 domain-containing protein</fullName>
    </submittedName>
</protein>
<evidence type="ECO:0000256" key="1">
    <source>
        <dbReference type="SAM" id="Phobius"/>
    </source>
</evidence>
<feature type="transmembrane region" description="Helical" evidence="1">
    <location>
        <begin position="84"/>
        <end position="104"/>
    </location>
</feature>
<sequence>MSKNTTARLAGFIYLLLVITGIYNLLYVPSQLIDMKDVSSTIENISNNELLFRSGIVVGIFSYIIYLILPFVLYKLFHEINREIAIMMVLLSSVSVPISLFNMVHKLDVLTLTSNAAYLSHFEMQTIQAKVMLSLKSYNNGISVVQIFWGLWLLPFGYLVFKSGHIPKFLGVCLMLGCFGYLIIFLKNMLFPEIPIPSFVSKPASIGELGTCLWLLVMGSNRIRFKNKL</sequence>